<feature type="transmembrane region" description="Helical" evidence="1">
    <location>
        <begin position="152"/>
        <end position="175"/>
    </location>
</feature>
<keyword evidence="1" id="KW-0812">Transmembrane</keyword>
<feature type="transmembrane region" description="Helical" evidence="1">
    <location>
        <begin position="347"/>
        <end position="368"/>
    </location>
</feature>
<dbReference type="Proteomes" id="UP000660885">
    <property type="component" value="Unassembled WGS sequence"/>
</dbReference>
<sequence length="514" mass="55702">MDGGTRLPSASGTRRGGGRARTWFLIHSWLGFKLSLVLGVICLSGSLASVSHEIDWLLTPTLRSSAPPSAPMAWEAAGDALAAAYPGARIGTVRAPEGPGFAATAIVTLPDGRQRIAHLDPSTGCVQGDASRQTVQRFLRDLHMWLFITNSWGLVIVSAFSVPLLASLVTGLVVYKRFWRGFFRLRLRAGSRVLVGDLHRLIGLWSLWFVAAIGVTSFWYLIEVIGYMNGHRFDRPVPAVPAQSLADLGAAPRPLGLGEVTRLARAAYPGLQVVAVVTARSVREPVVVWGQDAAWLVRERANAVRLHPVTGAVLDIQRGEALTPMQRVVETADPLHFGNFGGLPVKLFYFVFGLGLTGLIVSGGWLALRRGTRLWRAAGLSKTDSWRLGRWRWANIALLGTATALAPAALSAWEDGGTPRDVGTRDLGPYQVTLLWQENGPAAQRGLHLRLDCGGCLANLRSAWLRTEGQPDLPIRLASSLGSSPVAQHGPDRELSIEIEAWDGMRTTARWVTD</sequence>
<evidence type="ECO:0000313" key="2">
    <source>
        <dbReference type="EMBL" id="MBL6082655.1"/>
    </source>
</evidence>
<keyword evidence="1" id="KW-1133">Transmembrane helix</keyword>
<dbReference type="InterPro" id="IPR005625">
    <property type="entry name" value="PepSY-ass_TM"/>
</dbReference>
<protein>
    <submittedName>
        <fullName evidence="2">PepSY domain-containing protein</fullName>
    </submittedName>
</protein>
<keyword evidence="1" id="KW-0472">Membrane</keyword>
<feature type="transmembrane region" description="Helical" evidence="1">
    <location>
        <begin position="201"/>
        <end position="222"/>
    </location>
</feature>
<accession>A0ABS1UD88</accession>
<proteinExistence type="predicted"/>
<keyword evidence="3" id="KW-1185">Reference proteome</keyword>
<evidence type="ECO:0000313" key="3">
    <source>
        <dbReference type="Proteomes" id="UP000660885"/>
    </source>
</evidence>
<dbReference type="PANTHER" id="PTHR34219:SF8">
    <property type="entry name" value="PEPSY DOMAIN-CONTAINING PROTEIN"/>
    <property type="match status" value="1"/>
</dbReference>
<gene>
    <name evidence="2" type="ORF">JMJ56_32335</name>
</gene>
<evidence type="ECO:0000256" key="1">
    <source>
        <dbReference type="SAM" id="Phobius"/>
    </source>
</evidence>
<organism evidence="2 3">
    <name type="scientific">Belnapia arida</name>
    <dbReference type="NCBI Taxonomy" id="2804533"/>
    <lineage>
        <taxon>Bacteria</taxon>
        <taxon>Pseudomonadati</taxon>
        <taxon>Pseudomonadota</taxon>
        <taxon>Alphaproteobacteria</taxon>
        <taxon>Acetobacterales</taxon>
        <taxon>Roseomonadaceae</taxon>
        <taxon>Belnapia</taxon>
    </lineage>
</organism>
<reference evidence="2 3" key="1">
    <citation type="submission" date="2021-01" db="EMBL/GenBank/DDBJ databases">
        <title>Belnapia mucosa sp. nov. and Belnapia arida sp. nov., isolated from the Tabernas Desert (Almeria, Spain).</title>
        <authorList>
            <person name="Molina-Menor E."/>
            <person name="Vidal-Verdu A."/>
            <person name="Calonge A."/>
            <person name="Satari L."/>
            <person name="Pereto J."/>
            <person name="Porcar M."/>
        </authorList>
    </citation>
    <scope>NUCLEOTIDE SEQUENCE [LARGE SCALE GENOMIC DNA]</scope>
    <source>
        <strain evidence="2 3">T18</strain>
    </source>
</reference>
<dbReference type="PANTHER" id="PTHR34219">
    <property type="entry name" value="IRON-REGULATED INNER MEMBRANE PROTEIN-RELATED"/>
    <property type="match status" value="1"/>
</dbReference>
<name>A0ABS1UD88_9PROT</name>
<dbReference type="RefSeq" id="WP_202835987.1">
    <property type="nucleotide sequence ID" value="NZ_JAETWB010000094.1"/>
</dbReference>
<comment type="caution">
    <text evidence="2">The sequence shown here is derived from an EMBL/GenBank/DDBJ whole genome shotgun (WGS) entry which is preliminary data.</text>
</comment>
<dbReference type="EMBL" id="JAETWB010000094">
    <property type="protein sequence ID" value="MBL6082655.1"/>
    <property type="molecule type" value="Genomic_DNA"/>
</dbReference>
<feature type="transmembrane region" description="Helical" evidence="1">
    <location>
        <begin position="24"/>
        <end position="48"/>
    </location>
</feature>
<dbReference type="Pfam" id="PF03929">
    <property type="entry name" value="PepSY_TM"/>
    <property type="match status" value="1"/>
</dbReference>